<evidence type="ECO:0000313" key="4">
    <source>
        <dbReference type="Proteomes" id="UP001610444"/>
    </source>
</evidence>
<dbReference type="Gene3D" id="2.60.120.260">
    <property type="entry name" value="Galactose-binding domain-like"/>
    <property type="match status" value="2"/>
</dbReference>
<dbReference type="RefSeq" id="XP_070903768.1">
    <property type="nucleotide sequence ID" value="XM_071048361.1"/>
</dbReference>
<dbReference type="Gene3D" id="2.60.420.10">
    <property type="entry name" value="Maltose phosphorylase, domain 3"/>
    <property type="match status" value="1"/>
</dbReference>
<dbReference type="Gene3D" id="1.50.10.10">
    <property type="match status" value="1"/>
</dbReference>
<comment type="caution">
    <text evidence="3">The sequence shown here is derived from an EMBL/GenBank/DDBJ whole genome shotgun (WGS) entry which is preliminary data.</text>
</comment>
<dbReference type="EMBL" id="JBFXLR010000004">
    <property type="protein sequence ID" value="KAL2858804.1"/>
    <property type="molecule type" value="Genomic_DNA"/>
</dbReference>
<accession>A0ABR4L2P9</accession>
<dbReference type="GeneID" id="98163525"/>
<gene>
    <name evidence="3" type="ORF">BJX68DRAFT_277606</name>
</gene>
<proteinExistence type="predicted"/>
<dbReference type="InterPro" id="IPR012341">
    <property type="entry name" value="6hp_glycosidase-like_sf"/>
</dbReference>
<dbReference type="SUPFAM" id="SSF49785">
    <property type="entry name" value="Galactose-binding domain-like"/>
    <property type="match status" value="1"/>
</dbReference>
<dbReference type="Pfam" id="PF17389">
    <property type="entry name" value="Bac_rhamnosid6H"/>
    <property type="match status" value="1"/>
</dbReference>
<sequence length="867" mass="97028">MPPSWTKTTPWLWTPDPTYTETDPSTPAQFVLFRKTFTLPPADTSSSSPSSTLQPIILHISADTRYRLYINGQSISFGPAKSYLNEWNYETVDIAPFVKRGSETNVLAARVLRYSGTQVGNTSMVRAAIPGFFLYEDSGIGLSTSTPWLCKVDRSVRILPASEWNRALGPPFLCINEEVDAEREERGWLRADFDDSHWDMAVRSSITVPMLPVNEPWRLVPRSIPALPEIDGRFQSVVRVDSSSSKAESRDFGHEAEAWTALIQTDTPLTIPANTTTSVILESETLITAFLHFTFRRGAGSKIQIRCAECFEYPPADGNPNPFARNKGDRTDSGGILMGPDDFYTLPSSTSQEDEITYSPFWHRTFRFLRLTISTLSTPLLVTKATFSKTHYPLEITTTLPLASLAQTERQKWSTSLTTLLNCMQETYTDCPFYEQNQFALDTRLQALFSYNLSRDDRLARKAIQEFHASRRGCDGLVETHFPGPFAGAGVVIPAFSLFWVLMLHDHMLYFGEESLVRRYIGAVDGILDYFESRIDPRYGMVGRFDEDAWAFVDWTREWSAMPPGGSFTDLAVPPGYRRCGAISYVSLVYAYVLGKAAELCEFLGRGDVAREYRSRAGRVNEAVLRHCVRRVRRADNEQGSGGKDEEDEEEEEFFLTDSPDSPDTDTELSQHTQVFAILSGAVTGPRAARILRRALAPSTNASYAKCSYALSFYVFEAAVQIGLYEEFRNDLVKPWADMLSLNLSTWAESAAMPRSDCHGWSCVPIYDAVVNVLGVRPVEPGCGRLRFEPRVKLWNGNMAADVGERESDGVLEGVVMVKGGEVRVSWEKEEKGVRLAVDFDAEVEVRDGDGYRVVNLEKGGSLTVHG</sequence>
<dbReference type="SUPFAM" id="SSF48208">
    <property type="entry name" value="Six-hairpin glycosidases"/>
    <property type="match status" value="1"/>
</dbReference>
<feature type="region of interest" description="Disordered" evidence="1">
    <location>
        <begin position="636"/>
        <end position="667"/>
    </location>
</feature>
<reference evidence="3 4" key="1">
    <citation type="submission" date="2024-07" db="EMBL/GenBank/DDBJ databases">
        <title>Section-level genome sequencing and comparative genomics of Aspergillus sections Usti and Cavernicolus.</title>
        <authorList>
            <consortium name="Lawrence Berkeley National Laboratory"/>
            <person name="Nybo J.L."/>
            <person name="Vesth T.C."/>
            <person name="Theobald S."/>
            <person name="Frisvad J.C."/>
            <person name="Larsen T.O."/>
            <person name="Kjaerboelling I."/>
            <person name="Rothschild-Mancinelli K."/>
            <person name="Lyhne E.K."/>
            <person name="Kogle M.E."/>
            <person name="Barry K."/>
            <person name="Clum A."/>
            <person name="Na H."/>
            <person name="Ledsgaard L."/>
            <person name="Lin J."/>
            <person name="Lipzen A."/>
            <person name="Kuo A."/>
            <person name="Riley R."/>
            <person name="Mondo S."/>
            <person name="LaButti K."/>
            <person name="Haridas S."/>
            <person name="Pangalinan J."/>
            <person name="Salamov A.A."/>
            <person name="Simmons B.A."/>
            <person name="Magnuson J.K."/>
            <person name="Chen J."/>
            <person name="Drula E."/>
            <person name="Henrissat B."/>
            <person name="Wiebenga A."/>
            <person name="Lubbers R.J."/>
            <person name="Gomes A.C."/>
            <person name="Macurrencykelacurrency M.R."/>
            <person name="Stajich J."/>
            <person name="Grigoriev I.V."/>
            <person name="Mortensen U.H."/>
            <person name="De vries R.P."/>
            <person name="Baker S.E."/>
            <person name="Andersen M.R."/>
        </authorList>
    </citation>
    <scope>NUCLEOTIDE SEQUENCE [LARGE SCALE GENOMIC DNA]</scope>
    <source>
        <strain evidence="3 4">CBS 756.74</strain>
    </source>
</reference>
<feature type="compositionally biased region" description="Acidic residues" evidence="1">
    <location>
        <begin position="645"/>
        <end position="667"/>
    </location>
</feature>
<evidence type="ECO:0000259" key="2">
    <source>
        <dbReference type="Pfam" id="PF17389"/>
    </source>
</evidence>
<dbReference type="InterPro" id="IPR008979">
    <property type="entry name" value="Galactose-bd-like_sf"/>
</dbReference>
<dbReference type="InterPro" id="IPR008928">
    <property type="entry name" value="6-hairpin_glycosidase_sf"/>
</dbReference>
<name>A0ABR4L2P9_9EURO</name>
<dbReference type="InterPro" id="IPR035396">
    <property type="entry name" value="Bac_rhamnosid6H"/>
</dbReference>
<evidence type="ECO:0000256" key="1">
    <source>
        <dbReference type="SAM" id="MobiDB-lite"/>
    </source>
</evidence>
<organism evidence="3 4">
    <name type="scientific">Aspergillus pseudodeflectus</name>
    <dbReference type="NCBI Taxonomy" id="176178"/>
    <lineage>
        <taxon>Eukaryota</taxon>
        <taxon>Fungi</taxon>
        <taxon>Dikarya</taxon>
        <taxon>Ascomycota</taxon>
        <taxon>Pezizomycotina</taxon>
        <taxon>Eurotiomycetes</taxon>
        <taxon>Eurotiomycetidae</taxon>
        <taxon>Eurotiales</taxon>
        <taxon>Aspergillaceae</taxon>
        <taxon>Aspergillus</taxon>
        <taxon>Aspergillus subgen. Nidulantes</taxon>
    </lineage>
</organism>
<keyword evidence="4" id="KW-1185">Reference proteome</keyword>
<dbReference type="PANTHER" id="PTHR34987:SF2">
    <property type="entry name" value="B, PUTATIVE (AFU_ORTHOLOGUE AFUA_7G05040)-RELATED"/>
    <property type="match status" value="1"/>
</dbReference>
<protein>
    <submittedName>
        <fullName evidence="3">Six-hairpin glycosidase-like protein</fullName>
    </submittedName>
</protein>
<evidence type="ECO:0000313" key="3">
    <source>
        <dbReference type="EMBL" id="KAL2858804.1"/>
    </source>
</evidence>
<dbReference type="Proteomes" id="UP001610444">
    <property type="component" value="Unassembled WGS sequence"/>
</dbReference>
<feature type="domain" description="Alpha-L-rhamnosidase six-hairpin glycosidase" evidence="2">
    <location>
        <begin position="413"/>
        <end position="632"/>
    </location>
</feature>
<dbReference type="PANTHER" id="PTHR34987">
    <property type="entry name" value="C, PUTATIVE (AFU_ORTHOLOGUE AFUA_3G02880)-RELATED"/>
    <property type="match status" value="1"/>
</dbReference>